<keyword evidence="5" id="KW-1185">Reference proteome</keyword>
<evidence type="ECO:0000256" key="1">
    <source>
        <dbReference type="ARBA" id="ARBA00010211"/>
    </source>
</evidence>
<dbReference type="PANTHER" id="PTHR42796">
    <property type="entry name" value="FUMARYLACETOACETATE HYDROLASE DOMAIN-CONTAINING PROTEIN 2A-RELATED"/>
    <property type="match status" value="1"/>
</dbReference>
<keyword evidence="2" id="KW-0479">Metal-binding</keyword>
<dbReference type="GO" id="GO:0016787">
    <property type="term" value="F:hydrolase activity"/>
    <property type="evidence" value="ECO:0007669"/>
    <property type="project" value="UniProtKB-KW"/>
</dbReference>
<accession>A0ABV8FSK8</accession>
<dbReference type="Gene3D" id="3.90.850.10">
    <property type="entry name" value="Fumarylacetoacetase-like, C-terminal domain"/>
    <property type="match status" value="1"/>
</dbReference>
<dbReference type="Proteomes" id="UP001595847">
    <property type="component" value="Unassembled WGS sequence"/>
</dbReference>
<dbReference type="InterPro" id="IPR036663">
    <property type="entry name" value="Fumarylacetoacetase_C_sf"/>
</dbReference>
<evidence type="ECO:0000259" key="3">
    <source>
        <dbReference type="Pfam" id="PF01557"/>
    </source>
</evidence>
<dbReference type="EMBL" id="JBHSBH010000015">
    <property type="protein sequence ID" value="MFC3999095.1"/>
    <property type="molecule type" value="Genomic_DNA"/>
</dbReference>
<dbReference type="RefSeq" id="WP_378537333.1">
    <property type="nucleotide sequence ID" value="NZ_JBHSBH010000015.1"/>
</dbReference>
<evidence type="ECO:0000313" key="5">
    <source>
        <dbReference type="Proteomes" id="UP001595847"/>
    </source>
</evidence>
<dbReference type="Pfam" id="PF01557">
    <property type="entry name" value="FAA_hydrolase"/>
    <property type="match status" value="1"/>
</dbReference>
<gene>
    <name evidence="4" type="ORF">ACFOVU_24465</name>
</gene>
<dbReference type="InterPro" id="IPR011234">
    <property type="entry name" value="Fumarylacetoacetase-like_C"/>
</dbReference>
<keyword evidence="4" id="KW-0378">Hydrolase</keyword>
<comment type="caution">
    <text evidence="4">The sequence shown here is derived from an EMBL/GenBank/DDBJ whole genome shotgun (WGS) entry which is preliminary data.</text>
</comment>
<evidence type="ECO:0000256" key="2">
    <source>
        <dbReference type="ARBA" id="ARBA00022723"/>
    </source>
</evidence>
<dbReference type="SUPFAM" id="SSF56529">
    <property type="entry name" value="FAH"/>
    <property type="match status" value="1"/>
</dbReference>
<dbReference type="PANTHER" id="PTHR42796:SF4">
    <property type="entry name" value="FUMARYLACETOACETATE HYDROLASE DOMAIN-CONTAINING PROTEIN 2A"/>
    <property type="match status" value="1"/>
</dbReference>
<dbReference type="InterPro" id="IPR051121">
    <property type="entry name" value="FAH"/>
</dbReference>
<name>A0ABV8FSK8_9ACTN</name>
<evidence type="ECO:0000313" key="4">
    <source>
        <dbReference type="EMBL" id="MFC3999095.1"/>
    </source>
</evidence>
<proteinExistence type="inferred from homology"/>
<comment type="similarity">
    <text evidence="1">Belongs to the FAH family.</text>
</comment>
<reference evidence="5" key="1">
    <citation type="journal article" date="2019" name="Int. J. Syst. Evol. Microbiol.">
        <title>The Global Catalogue of Microorganisms (GCM) 10K type strain sequencing project: providing services to taxonomists for standard genome sequencing and annotation.</title>
        <authorList>
            <consortium name="The Broad Institute Genomics Platform"/>
            <consortium name="The Broad Institute Genome Sequencing Center for Infectious Disease"/>
            <person name="Wu L."/>
            <person name="Ma J."/>
        </authorList>
    </citation>
    <scope>NUCLEOTIDE SEQUENCE [LARGE SCALE GENOMIC DNA]</scope>
    <source>
        <strain evidence="5">TBRC 1826</strain>
    </source>
</reference>
<feature type="domain" description="Fumarylacetoacetase-like C-terminal" evidence="3">
    <location>
        <begin position="73"/>
        <end position="280"/>
    </location>
</feature>
<protein>
    <submittedName>
        <fullName evidence="4">Fumarylacetoacetate hydrolase family protein</fullName>
    </submittedName>
</protein>
<sequence>MKLLHVGPLGHERPAVRTDDGTLLDLGGVLPAVPVTPEEIGLARAAVDQGRLPVLAAEPGTTRIGAPVPRPGKIVCIGLNYRRHAAETGAPVPDEPIIFMKAASTVVGPDDPVLVPRGSTKTDYEVELGVVIGATARYTDGPEDALTRVAGYVVCHDVSERAFQLERGGQWDKGKNCETFNPMGPWLVTADSVPDPGALGIRLWVNGEKRQDSSTADMIFGVGEIVHYLSQFMVLEPGDVINTGTPEGVALGMADPKPYLRPGDIVECEIDGLGRQRQEIGAA</sequence>
<organism evidence="4 5">
    <name type="scientific">Nocardiopsis sediminis</name>
    <dbReference type="NCBI Taxonomy" id="1778267"/>
    <lineage>
        <taxon>Bacteria</taxon>
        <taxon>Bacillati</taxon>
        <taxon>Actinomycetota</taxon>
        <taxon>Actinomycetes</taxon>
        <taxon>Streptosporangiales</taxon>
        <taxon>Nocardiopsidaceae</taxon>
        <taxon>Nocardiopsis</taxon>
    </lineage>
</organism>